<protein>
    <submittedName>
        <fullName evidence="2">Manganese-dependent inorganic pyrophosphatase</fullName>
        <ecNumber evidence="2">3.6.1.1</ecNumber>
    </submittedName>
</protein>
<accession>A0A4Y8IBJ5</accession>
<dbReference type="InterPro" id="IPR038763">
    <property type="entry name" value="DHH_sf"/>
</dbReference>
<sequence length="103" mass="11340">EEYGLDMLKAGADLSQKSAEELISLDAKEFTMGSQKVEIDQVNTVDTNEVLERRNEIENAMTNTINEKGLGLFVFAITDILTNDSTVIALGDHSDKVEKAFNS</sequence>
<comment type="caution">
    <text evidence="2">The sequence shown here is derived from an EMBL/GenBank/DDBJ whole genome shotgun (WGS) entry which is preliminary data.</text>
</comment>
<dbReference type="AlphaFoldDB" id="A0A4Y8IBJ5"/>
<evidence type="ECO:0000313" key="2">
    <source>
        <dbReference type="EMBL" id="TFB12365.1"/>
    </source>
</evidence>
<gene>
    <name evidence="2" type="ORF">E3U55_17225</name>
</gene>
<reference evidence="2 3" key="1">
    <citation type="submission" date="2019-03" db="EMBL/GenBank/DDBJ databases">
        <authorList>
            <person name="He R.-H."/>
        </authorList>
    </citation>
    <scope>NUCLEOTIDE SEQUENCE [LARGE SCALE GENOMIC DNA]</scope>
    <source>
        <strain evidence="3">SH 714</strain>
    </source>
</reference>
<dbReference type="GO" id="GO:0005737">
    <property type="term" value="C:cytoplasm"/>
    <property type="evidence" value="ECO:0007669"/>
    <property type="project" value="InterPro"/>
</dbReference>
<feature type="non-terminal residue" evidence="2">
    <location>
        <position position="103"/>
    </location>
</feature>
<feature type="non-terminal residue" evidence="2">
    <location>
        <position position="1"/>
    </location>
</feature>
<dbReference type="Gene3D" id="3.10.310.20">
    <property type="entry name" value="DHHA2 domain"/>
    <property type="match status" value="1"/>
</dbReference>
<dbReference type="EC" id="3.6.1.1" evidence="2"/>
<dbReference type="GO" id="GO:0004427">
    <property type="term" value="F:inorganic diphosphate phosphatase activity"/>
    <property type="evidence" value="ECO:0007669"/>
    <property type="project" value="UniProtKB-EC"/>
</dbReference>
<name>A0A4Y8IBJ5_9BACI</name>
<dbReference type="RefSeq" id="WP_323740431.1">
    <property type="nucleotide sequence ID" value="NZ_SOPW01000074.1"/>
</dbReference>
<dbReference type="Pfam" id="PF02833">
    <property type="entry name" value="DHHA2"/>
    <property type="match status" value="1"/>
</dbReference>
<dbReference type="Proteomes" id="UP000297975">
    <property type="component" value="Unassembled WGS sequence"/>
</dbReference>
<dbReference type="InterPro" id="IPR004097">
    <property type="entry name" value="DHHA2"/>
</dbReference>
<evidence type="ECO:0000259" key="1">
    <source>
        <dbReference type="SMART" id="SM01131"/>
    </source>
</evidence>
<keyword evidence="3" id="KW-1185">Reference proteome</keyword>
<organism evidence="2 3">
    <name type="scientific">Filobacillus milosensis</name>
    <dbReference type="NCBI Taxonomy" id="94137"/>
    <lineage>
        <taxon>Bacteria</taxon>
        <taxon>Bacillati</taxon>
        <taxon>Bacillota</taxon>
        <taxon>Bacilli</taxon>
        <taxon>Bacillales</taxon>
        <taxon>Bacillaceae</taxon>
        <taxon>Filobacillus</taxon>
    </lineage>
</organism>
<keyword evidence="2" id="KW-0378">Hydrolase</keyword>
<dbReference type="SMART" id="SM01131">
    <property type="entry name" value="DHHA2"/>
    <property type="match status" value="1"/>
</dbReference>
<evidence type="ECO:0000313" key="3">
    <source>
        <dbReference type="Proteomes" id="UP000297975"/>
    </source>
</evidence>
<dbReference type="SUPFAM" id="SSF64182">
    <property type="entry name" value="DHH phosphoesterases"/>
    <property type="match status" value="1"/>
</dbReference>
<proteinExistence type="predicted"/>
<dbReference type="InterPro" id="IPR038222">
    <property type="entry name" value="DHHA2_dom_sf"/>
</dbReference>
<dbReference type="EMBL" id="SOPW01000074">
    <property type="protein sequence ID" value="TFB12365.1"/>
    <property type="molecule type" value="Genomic_DNA"/>
</dbReference>
<feature type="domain" description="DHHA2" evidence="1">
    <location>
        <begin position="4"/>
        <end position="102"/>
    </location>
</feature>